<proteinExistence type="predicted"/>
<name>A0A7X8SRW6_9BACT</name>
<accession>A0A7X8SRW6</accession>
<dbReference type="EMBL" id="JABAIL010000064">
    <property type="protein sequence ID" value="NLR95122.1"/>
    <property type="molecule type" value="Genomic_DNA"/>
</dbReference>
<evidence type="ECO:0000313" key="1">
    <source>
        <dbReference type="EMBL" id="NLR95122.1"/>
    </source>
</evidence>
<comment type="caution">
    <text evidence="1">The sequence shown here is derived from an EMBL/GenBank/DDBJ whole genome shotgun (WGS) entry which is preliminary data.</text>
</comment>
<dbReference type="Proteomes" id="UP000585050">
    <property type="component" value="Unassembled WGS sequence"/>
</dbReference>
<reference evidence="1 2" key="1">
    <citation type="submission" date="2020-04" db="EMBL/GenBank/DDBJ databases">
        <title>Flammeovirga sp. SR4, a novel species isolated from seawater.</title>
        <authorList>
            <person name="Wang X."/>
        </authorList>
    </citation>
    <scope>NUCLEOTIDE SEQUENCE [LARGE SCALE GENOMIC DNA]</scope>
    <source>
        <strain evidence="1 2">SR4</strain>
    </source>
</reference>
<gene>
    <name evidence="1" type="ORF">HGP29_28250</name>
</gene>
<evidence type="ECO:0000313" key="2">
    <source>
        <dbReference type="Proteomes" id="UP000585050"/>
    </source>
</evidence>
<organism evidence="1 2">
    <name type="scientific">Flammeovirga agarivorans</name>
    <dbReference type="NCBI Taxonomy" id="2726742"/>
    <lineage>
        <taxon>Bacteria</taxon>
        <taxon>Pseudomonadati</taxon>
        <taxon>Bacteroidota</taxon>
        <taxon>Cytophagia</taxon>
        <taxon>Cytophagales</taxon>
        <taxon>Flammeovirgaceae</taxon>
        <taxon>Flammeovirga</taxon>
    </lineage>
</organism>
<protein>
    <recommendedName>
        <fullName evidence="3">Lipoprotein</fullName>
    </recommendedName>
</protein>
<keyword evidence="2" id="KW-1185">Reference proteome</keyword>
<dbReference type="AlphaFoldDB" id="A0A7X8SRW6"/>
<sequence length="177" mass="21114">MKRYINLLFLPLLLIGSCKVKQSQLKFRRINISDNIYGLECDYFKGTIFTEKYPFPEYFNINTNANFWTPSDSDISDIENKLSQRIRKLSKNNPFNGFNDCPKIHRNIINYYRQYVSFISNNGDRIIQISFFWDENKTRYNLNEEYMEVLDGCSYYWRINYNIDTGDFFGLSINGIA</sequence>
<evidence type="ECO:0008006" key="3">
    <source>
        <dbReference type="Google" id="ProtNLM"/>
    </source>
</evidence>
<dbReference type="PROSITE" id="PS51257">
    <property type="entry name" value="PROKAR_LIPOPROTEIN"/>
    <property type="match status" value="1"/>
</dbReference>